<sequence length="159" mass="18516">MAMHKLLVDDFYDDSYVLIAIHCGLEDYRLAYMINKFLGINLERKEKDLDLNYTSSSYAVYEYYNVSGDTTWNLIANICKKEEESLSSSGVLFSEDKRVTKTYNLLPELKQVDFFIKISNETQQINEKLMISKLQNVPQIITSYAVDLTKIKSKEHLIF</sequence>
<keyword evidence="2" id="KW-1185">Reference proteome</keyword>
<protein>
    <recommendedName>
        <fullName evidence="3">IPExxxVDY family protein</fullName>
    </recommendedName>
</protein>
<accession>A0ABQ2BZ39</accession>
<name>A0ABQ2BZ39_9FLAO</name>
<comment type="caution">
    <text evidence="1">The sequence shown here is derived from an EMBL/GenBank/DDBJ whole genome shotgun (WGS) entry which is preliminary data.</text>
</comment>
<evidence type="ECO:0000313" key="1">
    <source>
        <dbReference type="EMBL" id="GGI56153.1"/>
    </source>
</evidence>
<reference evidence="2" key="1">
    <citation type="journal article" date="2019" name="Int. J. Syst. Evol. Microbiol.">
        <title>The Global Catalogue of Microorganisms (GCM) 10K type strain sequencing project: providing services to taxonomists for standard genome sequencing and annotation.</title>
        <authorList>
            <consortium name="The Broad Institute Genomics Platform"/>
            <consortium name="The Broad Institute Genome Sequencing Center for Infectious Disease"/>
            <person name="Wu L."/>
            <person name="Ma J."/>
        </authorList>
    </citation>
    <scope>NUCLEOTIDE SEQUENCE [LARGE SCALE GENOMIC DNA]</scope>
    <source>
        <strain evidence="2">CCM 8681</strain>
    </source>
</reference>
<organism evidence="1 2">
    <name type="scientific">Winogradskyella haliclonae</name>
    <dbReference type="NCBI Taxonomy" id="2048558"/>
    <lineage>
        <taxon>Bacteria</taxon>
        <taxon>Pseudomonadati</taxon>
        <taxon>Bacteroidota</taxon>
        <taxon>Flavobacteriia</taxon>
        <taxon>Flavobacteriales</taxon>
        <taxon>Flavobacteriaceae</taxon>
        <taxon>Winogradskyella</taxon>
    </lineage>
</organism>
<evidence type="ECO:0000313" key="2">
    <source>
        <dbReference type="Proteomes" id="UP000624701"/>
    </source>
</evidence>
<proteinExistence type="predicted"/>
<evidence type="ECO:0008006" key="3">
    <source>
        <dbReference type="Google" id="ProtNLM"/>
    </source>
</evidence>
<dbReference type="EMBL" id="BMDQ01000001">
    <property type="protein sequence ID" value="GGI56153.1"/>
    <property type="molecule type" value="Genomic_DNA"/>
</dbReference>
<dbReference type="Proteomes" id="UP000624701">
    <property type="component" value="Unassembled WGS sequence"/>
</dbReference>
<gene>
    <name evidence="1" type="ORF">GCM10011444_04620</name>
</gene>
<dbReference type="NCBIfam" id="NF033205">
    <property type="entry name" value="IPExxxVDY"/>
    <property type="match status" value="1"/>
</dbReference>
<dbReference type="InterPro" id="IPR047690">
    <property type="entry name" value="IPExxxVDY_fam"/>
</dbReference>